<keyword evidence="1" id="KW-0472">Membrane</keyword>
<name>A0ABZ2J519_9CHLR</name>
<dbReference type="InterPro" id="IPR010787">
    <property type="entry name" value="DUF1385"/>
</dbReference>
<organism evidence="2 3">
    <name type="scientific">Candidatus Dehalogenimonas loeffleri</name>
    <dbReference type="NCBI Taxonomy" id="3127115"/>
    <lineage>
        <taxon>Bacteria</taxon>
        <taxon>Bacillati</taxon>
        <taxon>Chloroflexota</taxon>
        <taxon>Dehalococcoidia</taxon>
        <taxon>Dehalococcoidales</taxon>
        <taxon>Dehalococcoidaceae</taxon>
        <taxon>Dehalogenimonas</taxon>
    </lineage>
</organism>
<feature type="transmembrane region" description="Helical" evidence="1">
    <location>
        <begin position="94"/>
        <end position="115"/>
    </location>
</feature>
<sequence length="315" mass="34934">MAQKFYYGGQAIIEGVMIRGRKSLVSAVRRPKGDIVVESRRLPKIYTGKLRQLPFVRGIVVLLEAMVLGIQALMHSADVALEEESEEISPWMMWGLVGVSTVVSIAIFFLTPLFVTRIFDQWLESAILFNIVEGLIRLLLFVIYLKLIGRMADIRRVFAYHGAEHQTINAFEHGVKLEPTLVRDFSTAHTRCGTSFLLAVMVIAIAVFSLLGKPELWLMVSSRILLLPVIAALSYEFTRFAAGHGGNAVVRFLTRPGMWLQSMTTRQPELAQLEVGIAALKRALVDDDPALAAELYPTPVETAADDAPQGDEPLT</sequence>
<evidence type="ECO:0000313" key="2">
    <source>
        <dbReference type="EMBL" id="WWX24754.1"/>
    </source>
</evidence>
<protein>
    <submittedName>
        <fullName evidence="2">DUF1385 domain-containing protein</fullName>
    </submittedName>
</protein>
<dbReference type="RefSeq" id="WP_338736871.1">
    <property type="nucleotide sequence ID" value="NZ_CP146612.1"/>
</dbReference>
<feature type="transmembrane region" description="Helical" evidence="1">
    <location>
        <begin position="127"/>
        <end position="147"/>
    </location>
</feature>
<proteinExistence type="predicted"/>
<feature type="transmembrane region" description="Helical" evidence="1">
    <location>
        <begin position="217"/>
        <end position="235"/>
    </location>
</feature>
<evidence type="ECO:0000313" key="3">
    <source>
        <dbReference type="Proteomes" id="UP001375370"/>
    </source>
</evidence>
<dbReference type="PANTHER" id="PTHR42867:SF1">
    <property type="entry name" value="MEMBRANE PROTEIN-RELATED"/>
    <property type="match status" value="1"/>
</dbReference>
<dbReference type="Proteomes" id="UP001375370">
    <property type="component" value="Chromosome"/>
</dbReference>
<feature type="transmembrane region" description="Helical" evidence="1">
    <location>
        <begin position="192"/>
        <end position="211"/>
    </location>
</feature>
<dbReference type="Pfam" id="PF07136">
    <property type="entry name" value="DUF1385"/>
    <property type="match status" value="1"/>
</dbReference>
<accession>A0ABZ2J519</accession>
<keyword evidence="3" id="KW-1185">Reference proteome</keyword>
<evidence type="ECO:0000256" key="1">
    <source>
        <dbReference type="SAM" id="Phobius"/>
    </source>
</evidence>
<keyword evidence="1" id="KW-1133">Transmembrane helix</keyword>
<gene>
    <name evidence="2" type="ORF">V8247_05665</name>
</gene>
<reference evidence="2 3" key="1">
    <citation type="submission" date="2024-03" db="EMBL/GenBank/DDBJ databases">
        <title>A Dehalogenimonas Isolated from Estuarine Sediments Dihaloeliminates Chlorinated Alkanes.</title>
        <authorList>
            <person name="Yang Y."/>
            <person name="Wang H."/>
        </authorList>
    </citation>
    <scope>NUCLEOTIDE SEQUENCE [LARGE SCALE GENOMIC DNA]</scope>
    <source>
        <strain evidence="2 3">W</strain>
    </source>
</reference>
<keyword evidence="1" id="KW-0812">Transmembrane</keyword>
<dbReference type="EMBL" id="CP146612">
    <property type="protein sequence ID" value="WWX24754.1"/>
    <property type="molecule type" value="Genomic_DNA"/>
</dbReference>
<dbReference type="PANTHER" id="PTHR42867">
    <property type="entry name" value="MEMBRANE PROTEIN-RELATED"/>
    <property type="match status" value="1"/>
</dbReference>